<evidence type="ECO:0000313" key="2">
    <source>
        <dbReference type="Proteomes" id="UP000050795"/>
    </source>
</evidence>
<organism evidence="2 3">
    <name type="scientific">Trichobilharzia regenti</name>
    <name type="common">Nasal bird schistosome</name>
    <dbReference type="NCBI Taxonomy" id="157069"/>
    <lineage>
        <taxon>Eukaryota</taxon>
        <taxon>Metazoa</taxon>
        <taxon>Spiralia</taxon>
        <taxon>Lophotrochozoa</taxon>
        <taxon>Platyhelminthes</taxon>
        <taxon>Trematoda</taxon>
        <taxon>Digenea</taxon>
        <taxon>Strigeidida</taxon>
        <taxon>Schistosomatoidea</taxon>
        <taxon>Schistosomatidae</taxon>
        <taxon>Trichobilharzia</taxon>
    </lineage>
</organism>
<name>A0AA85KD93_TRIRE</name>
<feature type="compositionally biased region" description="Low complexity" evidence="1">
    <location>
        <begin position="551"/>
        <end position="566"/>
    </location>
</feature>
<dbReference type="SUPFAM" id="SSF53254">
    <property type="entry name" value="Phosphoglycerate mutase-like"/>
    <property type="match status" value="1"/>
</dbReference>
<feature type="compositionally biased region" description="Low complexity" evidence="1">
    <location>
        <begin position="493"/>
        <end position="508"/>
    </location>
</feature>
<dbReference type="InterPro" id="IPR013078">
    <property type="entry name" value="His_Pase_superF_clade-1"/>
</dbReference>
<dbReference type="Gene3D" id="3.40.50.1240">
    <property type="entry name" value="Phosphoglycerate mutase-like"/>
    <property type="match status" value="1"/>
</dbReference>
<evidence type="ECO:0000313" key="3">
    <source>
        <dbReference type="WBParaSite" id="TREG1_78950.1"/>
    </source>
</evidence>
<dbReference type="PANTHER" id="PTHR16469:SF27">
    <property type="entry name" value="UBIQUITIN-ASSOCIATED AND SH3 DOMAIN-CONTAINING BA-RELATED"/>
    <property type="match status" value="1"/>
</dbReference>
<sequence>MAQKTQDSNDTVGDPSVVNRGLKILTGLKKISFSSEHALTAAIFTGFRSIRLAAEWVASHARDPLLFTDFEVDFHVYMSLDRKFESDVQSFLSAARSYIGWSYVFDRPAHVPVLHLRVKPQDALVLESIFAKTFNLFNANPPTDIKILFELLVDTEASVIFRFAEPKVYALLQQISEAFIENLSKVHLGFEVVSNSCKSNNLFTLVSSIKSCDETNLILKQLKEAYLPNDYCINDGNRQLKFCLYSHDPRLRDSNLEAYEMLTNVEPDIIAYNDNDCTQVDEESVEQFYSGKIQNNTITKSNGSGLTYCDDNNSRNNMPDNSTTNNSSQEYHHKHLSHYAGDYILLVDSMCLKERLGCPYGINLSTGESGLFNLSAGRRIPQSQTWTLHCSVPVKLSSPMESSVGRICTDENISEEFKKQTSQNSSLIAVNLNSSCRIPPPSLRPTLSPSPSSSSSSVSPSLPPSSMLWKHSSQSSHSSSSESTSDDRERNTNDNITNSNSTERTDTTVTSYYSTTTSTPATATSQANVYFKCGSATTSCSDEFQPKLITNHNNNNENLDGANVDNGNKSESGRHKMINTHSSTSATTAKHHNHAKGRQMYVMRHAERVDMSFGHAWVTQCFDHKGVYRRYNLNLPPWLPSRSDCLEYILDSPITQVGLFVSAETGRALADAGVQFTACYCSPAFRCVQTACELLRAMGRFDLPVRIEPHLFEWYGWYAGNRLPKLMTPNQLKQAGYNVDINYKPLSVFTEKDFNESIQGYCDRTGLLIKRILNIHKSKDTCILIVGHACSLDTCTRHLVNHTFRHHISSDEFQHRTSIVPYCGLLLAQENRRWNLVEAPIPNACSYGRNSDYDWKELLGSTLCNFKIK</sequence>
<dbReference type="PANTHER" id="PTHR16469">
    <property type="entry name" value="UBIQUITIN-ASSOCIATED AND SH3 DOMAIN-CONTAINING BA-RELATED"/>
    <property type="match status" value="1"/>
</dbReference>
<feature type="compositionally biased region" description="Low complexity" evidence="1">
    <location>
        <begin position="444"/>
        <end position="483"/>
    </location>
</feature>
<dbReference type="InterPro" id="IPR051710">
    <property type="entry name" value="Phosphatase_SH3-domain"/>
</dbReference>
<dbReference type="WBParaSite" id="TREG1_78950.1">
    <property type="protein sequence ID" value="TREG1_78950.1"/>
    <property type="gene ID" value="TREG1_78950"/>
</dbReference>
<evidence type="ECO:0008006" key="4">
    <source>
        <dbReference type="Google" id="ProtNLM"/>
    </source>
</evidence>
<keyword evidence="2" id="KW-1185">Reference proteome</keyword>
<reference evidence="2" key="1">
    <citation type="submission" date="2022-06" db="EMBL/GenBank/DDBJ databases">
        <authorList>
            <person name="Berger JAMES D."/>
            <person name="Berger JAMES D."/>
        </authorList>
    </citation>
    <scope>NUCLEOTIDE SEQUENCE [LARGE SCALE GENOMIC DNA]</scope>
</reference>
<dbReference type="InterPro" id="IPR029033">
    <property type="entry name" value="His_PPase_superfam"/>
</dbReference>
<feature type="region of interest" description="Disordered" evidence="1">
    <location>
        <begin position="439"/>
        <end position="508"/>
    </location>
</feature>
<dbReference type="AlphaFoldDB" id="A0AA85KD93"/>
<reference evidence="3" key="2">
    <citation type="submission" date="2023-11" db="UniProtKB">
        <authorList>
            <consortium name="WormBaseParasite"/>
        </authorList>
    </citation>
    <scope>IDENTIFICATION</scope>
</reference>
<evidence type="ECO:0000256" key="1">
    <source>
        <dbReference type="SAM" id="MobiDB-lite"/>
    </source>
</evidence>
<proteinExistence type="predicted"/>
<accession>A0AA85KD93</accession>
<feature type="region of interest" description="Disordered" evidence="1">
    <location>
        <begin position="551"/>
        <end position="574"/>
    </location>
</feature>
<dbReference type="CDD" id="cd07067">
    <property type="entry name" value="HP_PGM_like"/>
    <property type="match status" value="1"/>
</dbReference>
<dbReference type="Pfam" id="PF00300">
    <property type="entry name" value="His_Phos_1"/>
    <property type="match status" value="1"/>
</dbReference>
<protein>
    <recommendedName>
        <fullName evidence="4">Ubiquitin-associated and SH3 domain-containing protein B</fullName>
    </recommendedName>
</protein>
<feature type="region of interest" description="Disordered" evidence="1">
    <location>
        <begin position="309"/>
        <end position="329"/>
    </location>
</feature>
<dbReference type="Proteomes" id="UP000050795">
    <property type="component" value="Unassembled WGS sequence"/>
</dbReference>